<dbReference type="AlphaFoldDB" id="A0A3D9L8L9"/>
<dbReference type="HAMAP" id="MF_00758">
    <property type="entry name" value="UPF0301"/>
    <property type="match status" value="1"/>
</dbReference>
<dbReference type="EMBL" id="QREG01000002">
    <property type="protein sequence ID" value="REE02034.1"/>
    <property type="molecule type" value="Genomic_DNA"/>
</dbReference>
<dbReference type="InterPro" id="IPR003774">
    <property type="entry name" value="AlgH-like"/>
</dbReference>
<gene>
    <name evidence="2" type="ORF">C7460_10253</name>
</gene>
<comment type="similarity">
    <text evidence="1">Belongs to the UPF0301 (AlgH) family.</text>
</comment>
<protein>
    <recommendedName>
        <fullName evidence="1">UPF0301 protein C7460_10253</fullName>
    </recommendedName>
</protein>
<dbReference type="Gene3D" id="3.40.1740.10">
    <property type="entry name" value="VC0467-like"/>
    <property type="match status" value="1"/>
</dbReference>
<reference evidence="2 3" key="1">
    <citation type="submission" date="2018-07" db="EMBL/GenBank/DDBJ databases">
        <title>Genomic Encyclopedia of Type Strains, Phase IV (KMG-IV): sequencing the most valuable type-strain genomes for metagenomic binning, comparative biology and taxonomic classification.</title>
        <authorList>
            <person name="Goeker M."/>
        </authorList>
    </citation>
    <scope>NUCLEOTIDE SEQUENCE [LARGE SCALE GENOMIC DNA]</scope>
    <source>
        <strain evidence="2 3">DSM 4134</strain>
    </source>
</reference>
<dbReference type="PANTHER" id="PTHR31984:SF17">
    <property type="entry name" value="TRANSCRIPTIONAL REGULATOR"/>
    <property type="match status" value="1"/>
</dbReference>
<dbReference type="SUPFAM" id="SSF143456">
    <property type="entry name" value="VC0467-like"/>
    <property type="match status" value="1"/>
</dbReference>
<dbReference type="Proteomes" id="UP000256779">
    <property type="component" value="Unassembled WGS sequence"/>
</dbReference>
<proteinExistence type="inferred from homology"/>
<name>A0A3D9L8L9_MARFU</name>
<dbReference type="PANTHER" id="PTHR31984">
    <property type="entry name" value="TRANSPORTER, PUTATIVE (DUF179)-RELATED"/>
    <property type="match status" value="1"/>
</dbReference>
<evidence type="ECO:0000313" key="3">
    <source>
        <dbReference type="Proteomes" id="UP000256779"/>
    </source>
</evidence>
<dbReference type="RefSeq" id="WP_115866572.1">
    <property type="nucleotide sequence ID" value="NZ_QREG01000002.1"/>
</dbReference>
<evidence type="ECO:0000313" key="2">
    <source>
        <dbReference type="EMBL" id="REE02034.1"/>
    </source>
</evidence>
<comment type="caution">
    <text evidence="2">The sequence shown here is derived from an EMBL/GenBank/DDBJ whole genome shotgun (WGS) entry which is preliminary data.</text>
</comment>
<accession>A0A3D9L8L9</accession>
<organism evidence="2 3">
    <name type="scientific">Marinoscillum furvescens DSM 4134</name>
    <dbReference type="NCBI Taxonomy" id="1122208"/>
    <lineage>
        <taxon>Bacteria</taxon>
        <taxon>Pseudomonadati</taxon>
        <taxon>Bacteroidota</taxon>
        <taxon>Cytophagia</taxon>
        <taxon>Cytophagales</taxon>
        <taxon>Reichenbachiellaceae</taxon>
        <taxon>Marinoscillum</taxon>
    </lineage>
</organism>
<keyword evidence="3" id="KW-1185">Reference proteome</keyword>
<dbReference type="OrthoDB" id="9807486at2"/>
<evidence type="ECO:0000256" key="1">
    <source>
        <dbReference type="HAMAP-Rule" id="MF_00758"/>
    </source>
</evidence>
<sequence>MDYFATDKLIAPERGDLLISEPYLPDPNFERTVILLCEHDENGSFGFVLNKKAQTSLPDLVEEAEGFDSEVFVGGPVQQNTLHFLHHTPATLKGDKEIVDGVYWGIDFEGLLSAINTHQLEKDRVKFFIGYSGWSPGQLMEELEAKSWIVYKKATPELVFNRNPDELWQEALKSMGGKYRVISNYPTDPRLN</sequence>
<dbReference type="Pfam" id="PF02622">
    <property type="entry name" value="DUF179"/>
    <property type="match status" value="1"/>
</dbReference>